<name>A0A6J8DLI0_MYTCO</name>
<reference evidence="1 2" key="1">
    <citation type="submission" date="2020-06" db="EMBL/GenBank/DDBJ databases">
        <authorList>
            <person name="Li R."/>
            <person name="Bekaert M."/>
        </authorList>
    </citation>
    <scope>NUCLEOTIDE SEQUENCE [LARGE SCALE GENOMIC DNA]</scope>
    <source>
        <strain evidence="2">wild</strain>
    </source>
</reference>
<dbReference type="Proteomes" id="UP000507470">
    <property type="component" value="Unassembled WGS sequence"/>
</dbReference>
<sequence>MFLEKINSSNKQILLVVLESIQSRGIDGLIMNLFPTENRSLLRTNIESSSTMLDFLFYRTKVISRRETYTTKDYKKLAKIIRYLLKSESSTFIVYVCKYYYAEFSQIIAQQLPSTITKGNWYNLHKCFHILLQNGTKIDAVSGWLLYASYYHVTGQFNITLRLTDYVLSRWSPDMMLDYEYDCQLHRSCYRQNIHSTMTLNDGMKISTIRDVICIINSSLIPEELQLEVETEVFDIPPVVMSHCLNFLSYHHLCDIFNRQKSLQDIQFQQAVYLIR</sequence>
<protein>
    <submittedName>
        <fullName evidence="1">Uncharacterized protein</fullName>
    </submittedName>
</protein>
<accession>A0A6J8DLI0</accession>
<dbReference type="EMBL" id="CACVKT020007569">
    <property type="protein sequence ID" value="CAC5408587.1"/>
    <property type="molecule type" value="Genomic_DNA"/>
</dbReference>
<evidence type="ECO:0000313" key="1">
    <source>
        <dbReference type="EMBL" id="CAC5408587.1"/>
    </source>
</evidence>
<dbReference type="AlphaFoldDB" id="A0A6J8DLI0"/>
<keyword evidence="2" id="KW-1185">Reference proteome</keyword>
<evidence type="ECO:0000313" key="2">
    <source>
        <dbReference type="Proteomes" id="UP000507470"/>
    </source>
</evidence>
<organism evidence="1 2">
    <name type="scientific">Mytilus coruscus</name>
    <name type="common">Sea mussel</name>
    <dbReference type="NCBI Taxonomy" id="42192"/>
    <lineage>
        <taxon>Eukaryota</taxon>
        <taxon>Metazoa</taxon>
        <taxon>Spiralia</taxon>
        <taxon>Lophotrochozoa</taxon>
        <taxon>Mollusca</taxon>
        <taxon>Bivalvia</taxon>
        <taxon>Autobranchia</taxon>
        <taxon>Pteriomorphia</taxon>
        <taxon>Mytilida</taxon>
        <taxon>Mytiloidea</taxon>
        <taxon>Mytilidae</taxon>
        <taxon>Mytilinae</taxon>
        <taxon>Mytilus</taxon>
    </lineage>
</organism>
<proteinExistence type="predicted"/>
<gene>
    <name evidence="1" type="ORF">MCOR_41966</name>
</gene>